<proteinExistence type="predicted"/>
<sequence length="165" mass="19028">MLVFLWALQLEPELAGMPSETWRMELRRHLTGSALRFWFHLWNAGVDMKDCDAIKHLMTTRYCEVTEELLKLRLLNARWEESAVDYPARFAEVVGEGLPLPSDEVVSLSLAKLPDDVLMEVTTSGYRTFATCDEAAAELRMVEGTADRLRRQVALTRLWRQEERA</sequence>
<dbReference type="Proteomes" id="UP000018201">
    <property type="component" value="Unassembled WGS sequence"/>
</dbReference>
<protein>
    <submittedName>
        <fullName evidence="2">Uncharacterized protein</fullName>
    </submittedName>
</protein>
<reference evidence="2" key="1">
    <citation type="submission" date="2013-10" db="EMBL/GenBank/DDBJ databases">
        <title>Genomic analysis of the causative agents of coccidiosis in chickens.</title>
        <authorList>
            <person name="Reid A.J."/>
            <person name="Blake D."/>
            <person name="Billington K."/>
            <person name="Browne H."/>
            <person name="Dunn M."/>
            <person name="Hung S."/>
            <person name="Kawahara F."/>
            <person name="Miranda-Saavedra D."/>
            <person name="Mourier T."/>
            <person name="Nagra H."/>
            <person name="Otto T.D."/>
            <person name="Rawlings N."/>
            <person name="Sanchez A."/>
            <person name="Sanders M."/>
            <person name="Subramaniam C."/>
            <person name="Tay Y."/>
            <person name="Dear P."/>
            <person name="Doerig C."/>
            <person name="Gruber A."/>
            <person name="Parkinson J."/>
            <person name="Shirley M."/>
            <person name="Wan K.L."/>
            <person name="Berriman M."/>
            <person name="Tomley F."/>
            <person name="Pain A."/>
        </authorList>
    </citation>
    <scope>NUCLEOTIDE SEQUENCE [LARGE SCALE GENOMIC DNA]</scope>
    <source>
        <strain evidence="2">Houghton</strain>
    </source>
</reference>
<dbReference type="EMBL" id="HG697395">
    <property type="protein sequence ID" value="CDI87407.1"/>
    <property type="molecule type" value="Genomic_DNA"/>
</dbReference>
<dbReference type="AlphaFoldDB" id="U6H680"/>
<accession>U6H680</accession>
<evidence type="ECO:0000313" key="2">
    <source>
        <dbReference type="EMBL" id="CDI87407.1"/>
    </source>
</evidence>
<evidence type="ECO:0000313" key="3">
    <source>
        <dbReference type="Proteomes" id="UP000018201"/>
    </source>
</evidence>
<feature type="chain" id="PRO_5004671683" evidence="1">
    <location>
        <begin position="17"/>
        <end position="165"/>
    </location>
</feature>
<name>U6H680_9EIME</name>
<dbReference type="VEuPathDB" id="ToxoDB:EPH_0006130"/>
<gene>
    <name evidence="2" type="ORF">EPH_0006130</name>
</gene>
<evidence type="ECO:0000256" key="1">
    <source>
        <dbReference type="SAM" id="SignalP"/>
    </source>
</evidence>
<feature type="signal peptide" evidence="1">
    <location>
        <begin position="1"/>
        <end position="16"/>
    </location>
</feature>
<reference evidence="2" key="2">
    <citation type="submission" date="2013-10" db="EMBL/GenBank/DDBJ databases">
        <authorList>
            <person name="Aslett M."/>
        </authorList>
    </citation>
    <scope>NUCLEOTIDE SEQUENCE [LARGE SCALE GENOMIC DNA]</scope>
    <source>
        <strain evidence="2">Houghton</strain>
    </source>
</reference>
<keyword evidence="3" id="KW-1185">Reference proteome</keyword>
<keyword evidence="1" id="KW-0732">Signal</keyword>
<organism evidence="2 3">
    <name type="scientific">Eimeria praecox</name>
    <dbReference type="NCBI Taxonomy" id="51316"/>
    <lineage>
        <taxon>Eukaryota</taxon>
        <taxon>Sar</taxon>
        <taxon>Alveolata</taxon>
        <taxon>Apicomplexa</taxon>
        <taxon>Conoidasida</taxon>
        <taxon>Coccidia</taxon>
        <taxon>Eucoccidiorida</taxon>
        <taxon>Eimeriorina</taxon>
        <taxon>Eimeriidae</taxon>
        <taxon>Eimeria</taxon>
    </lineage>
</organism>